<dbReference type="KEGG" id="spu:105442609"/>
<feature type="chain" id="PRO_5029701235" description="EGF-like domain-containing protein" evidence="3">
    <location>
        <begin position="20"/>
        <end position="172"/>
    </location>
</feature>
<feature type="coiled-coil region" evidence="2">
    <location>
        <begin position="24"/>
        <end position="51"/>
    </location>
</feature>
<evidence type="ECO:0000256" key="2">
    <source>
        <dbReference type="SAM" id="Coils"/>
    </source>
</evidence>
<evidence type="ECO:0000259" key="4">
    <source>
        <dbReference type="PROSITE" id="PS50026"/>
    </source>
</evidence>
<keyword evidence="3" id="KW-0732">Signal</keyword>
<dbReference type="PROSITE" id="PS50026">
    <property type="entry name" value="EGF_3"/>
    <property type="match status" value="1"/>
</dbReference>
<protein>
    <recommendedName>
        <fullName evidence="4">EGF-like domain-containing protein</fullName>
    </recommendedName>
</protein>
<feature type="signal peptide" evidence="3">
    <location>
        <begin position="1"/>
        <end position="19"/>
    </location>
</feature>
<proteinExistence type="predicted"/>
<evidence type="ECO:0000313" key="5">
    <source>
        <dbReference type="EnsemblMetazoa" id="XP_030841618"/>
    </source>
</evidence>
<keyword evidence="6" id="KW-1185">Reference proteome</keyword>
<sequence length="172" mass="19002">MKFYLAFVVAVIGVGMVAADENLKSKLQMALKSMLNENEELQMQSRDTKGRCDLATNSCNNHGTCTEGEDSRRTYYCRCETPYQVGGPDSSCYPRTYNSFSGCSQGTNYCDGHGGCESSDGGYSCMCGKDYEGNPNGGCSPIAKRATEVDDDDFTERKKEIMRQLAEFLQEE</sequence>
<dbReference type="AlphaFoldDB" id="A0A7M7NTS2"/>
<dbReference type="Proteomes" id="UP000007110">
    <property type="component" value="Unassembled WGS sequence"/>
</dbReference>
<evidence type="ECO:0000313" key="6">
    <source>
        <dbReference type="Proteomes" id="UP000007110"/>
    </source>
</evidence>
<dbReference type="InParanoid" id="A0A7M7NTS2"/>
<dbReference type="GeneID" id="105442609"/>
<comment type="caution">
    <text evidence="1">Lacks conserved residue(s) required for the propagation of feature annotation.</text>
</comment>
<accession>A0A7M7NTS2</accession>
<evidence type="ECO:0000256" key="1">
    <source>
        <dbReference type="PROSITE-ProRule" id="PRU00076"/>
    </source>
</evidence>
<feature type="domain" description="EGF-like" evidence="4">
    <location>
        <begin position="48"/>
        <end position="89"/>
    </location>
</feature>
<dbReference type="Pfam" id="PF00008">
    <property type="entry name" value="EGF"/>
    <property type="match status" value="1"/>
</dbReference>
<keyword evidence="2" id="KW-0175">Coiled coil</keyword>
<keyword evidence="1" id="KW-0245">EGF-like domain</keyword>
<reference evidence="5" key="2">
    <citation type="submission" date="2021-01" db="UniProtKB">
        <authorList>
            <consortium name="EnsemblMetazoa"/>
        </authorList>
    </citation>
    <scope>IDENTIFICATION</scope>
</reference>
<reference evidence="6" key="1">
    <citation type="submission" date="2015-02" db="EMBL/GenBank/DDBJ databases">
        <title>Genome sequencing for Strongylocentrotus purpuratus.</title>
        <authorList>
            <person name="Murali S."/>
            <person name="Liu Y."/>
            <person name="Vee V."/>
            <person name="English A."/>
            <person name="Wang M."/>
            <person name="Skinner E."/>
            <person name="Han Y."/>
            <person name="Muzny D.M."/>
            <person name="Worley K.C."/>
            <person name="Gibbs R.A."/>
        </authorList>
    </citation>
    <scope>NUCLEOTIDE SEQUENCE</scope>
</reference>
<dbReference type="RefSeq" id="XP_030841618.1">
    <property type="nucleotide sequence ID" value="XM_030985758.1"/>
</dbReference>
<evidence type="ECO:0000256" key="3">
    <source>
        <dbReference type="SAM" id="SignalP"/>
    </source>
</evidence>
<name>A0A7M7NTS2_STRPU</name>
<dbReference type="InterPro" id="IPR000742">
    <property type="entry name" value="EGF"/>
</dbReference>
<dbReference type="EnsemblMetazoa" id="XM_030985758">
    <property type="protein sequence ID" value="XP_030841618"/>
    <property type="gene ID" value="LOC105442609"/>
</dbReference>
<organism evidence="5 6">
    <name type="scientific">Strongylocentrotus purpuratus</name>
    <name type="common">Purple sea urchin</name>
    <dbReference type="NCBI Taxonomy" id="7668"/>
    <lineage>
        <taxon>Eukaryota</taxon>
        <taxon>Metazoa</taxon>
        <taxon>Echinodermata</taxon>
        <taxon>Eleutherozoa</taxon>
        <taxon>Echinozoa</taxon>
        <taxon>Echinoidea</taxon>
        <taxon>Euechinoidea</taxon>
        <taxon>Echinacea</taxon>
        <taxon>Camarodonta</taxon>
        <taxon>Echinidea</taxon>
        <taxon>Strongylocentrotidae</taxon>
        <taxon>Strongylocentrotus</taxon>
    </lineage>
</organism>